<dbReference type="InterPro" id="IPR001867">
    <property type="entry name" value="OmpR/PhoB-type_DNA-bd"/>
</dbReference>
<evidence type="ECO:0000259" key="7">
    <source>
        <dbReference type="PROSITE" id="PS51755"/>
    </source>
</evidence>
<keyword evidence="2" id="KW-0902">Two-component regulatory system</keyword>
<keyword evidence="3" id="KW-0805">Transcription regulation</keyword>
<name>S9Q9I3_9RHOB</name>
<evidence type="ECO:0000313" key="8">
    <source>
        <dbReference type="EMBL" id="EPX78026.1"/>
    </source>
</evidence>
<accession>S9Q9I3</accession>
<dbReference type="STRING" id="1123237.Salmuc_03348"/>
<dbReference type="EMBL" id="APVH01000042">
    <property type="protein sequence ID" value="EPX78026.1"/>
    <property type="molecule type" value="Genomic_DNA"/>
</dbReference>
<dbReference type="SMART" id="SM00862">
    <property type="entry name" value="Trans_reg_C"/>
    <property type="match status" value="1"/>
</dbReference>
<dbReference type="Proteomes" id="UP000015347">
    <property type="component" value="Unassembled WGS sequence"/>
</dbReference>
<dbReference type="InterPro" id="IPR039420">
    <property type="entry name" value="WalR-like"/>
</dbReference>
<comment type="caution">
    <text evidence="8">The sequence shown here is derived from an EMBL/GenBank/DDBJ whole genome shotgun (WGS) entry which is preliminary data.</text>
</comment>
<dbReference type="SUPFAM" id="SSF46894">
    <property type="entry name" value="C-terminal effector domain of the bipartite response regulators"/>
    <property type="match status" value="1"/>
</dbReference>
<evidence type="ECO:0000256" key="2">
    <source>
        <dbReference type="ARBA" id="ARBA00023012"/>
    </source>
</evidence>
<reference evidence="9" key="1">
    <citation type="journal article" date="2014" name="Stand. Genomic Sci.">
        <title>Genome sequence of the exopolysaccharide-producing Salipiger mucosus type strain (DSM 16094(T)), a moderately halophilic member of the Roseobacter clade.</title>
        <authorList>
            <person name="Riedel T."/>
            <person name="Spring S."/>
            <person name="Fiebig A."/>
            <person name="Petersen J."/>
            <person name="Kyrpides N.C."/>
            <person name="Goker M."/>
            <person name="Klenk H.P."/>
        </authorList>
    </citation>
    <scope>NUCLEOTIDE SEQUENCE [LARGE SCALE GENOMIC DNA]</scope>
    <source>
        <strain evidence="9">DSM 16094</strain>
    </source>
</reference>
<evidence type="ECO:0000313" key="9">
    <source>
        <dbReference type="Proteomes" id="UP000015347"/>
    </source>
</evidence>
<dbReference type="AlphaFoldDB" id="S9Q9I3"/>
<dbReference type="PANTHER" id="PTHR48111:SF22">
    <property type="entry name" value="REGULATOR OF RPOS"/>
    <property type="match status" value="1"/>
</dbReference>
<evidence type="ECO:0000256" key="4">
    <source>
        <dbReference type="ARBA" id="ARBA00023125"/>
    </source>
</evidence>
<dbReference type="Pfam" id="PF00486">
    <property type="entry name" value="Trans_reg_C"/>
    <property type="match status" value="1"/>
</dbReference>
<feature type="DNA-binding region" description="OmpR/PhoB-type" evidence="6">
    <location>
        <begin position="131"/>
        <end position="230"/>
    </location>
</feature>
<dbReference type="OrthoDB" id="7819228at2"/>
<dbReference type="HOGENOM" id="CLU_000445_30_1_5"/>
<keyword evidence="9" id="KW-1185">Reference proteome</keyword>
<dbReference type="PROSITE" id="PS51755">
    <property type="entry name" value="OMPR_PHOB"/>
    <property type="match status" value="1"/>
</dbReference>
<keyword evidence="5" id="KW-0804">Transcription</keyword>
<proteinExistence type="predicted"/>
<dbReference type="eggNOG" id="COG0745">
    <property type="taxonomic scope" value="Bacteria"/>
</dbReference>
<dbReference type="GO" id="GO:0006355">
    <property type="term" value="P:regulation of DNA-templated transcription"/>
    <property type="evidence" value="ECO:0007669"/>
    <property type="project" value="InterPro"/>
</dbReference>
<protein>
    <submittedName>
        <fullName evidence="8">Two-component transcriptional regulator</fullName>
    </submittedName>
</protein>
<gene>
    <name evidence="8" type="ORF">Salmuc_03348</name>
</gene>
<dbReference type="InterPro" id="IPR036388">
    <property type="entry name" value="WH-like_DNA-bd_sf"/>
</dbReference>
<dbReference type="CDD" id="cd00383">
    <property type="entry name" value="trans_reg_C"/>
    <property type="match status" value="1"/>
</dbReference>
<feature type="domain" description="OmpR/PhoB-type" evidence="7">
    <location>
        <begin position="131"/>
        <end position="230"/>
    </location>
</feature>
<keyword evidence="1" id="KW-0597">Phosphoprotein</keyword>
<evidence type="ECO:0000256" key="6">
    <source>
        <dbReference type="PROSITE-ProRule" id="PRU01091"/>
    </source>
</evidence>
<sequence>MQVYYFEPNDDIYVATSREMAEVGIEAIRVEEDFFDMDLAMLGQDGHETRAVLISHDDKNSERTFRFIKSVRAGKKRNANPLFIVRDFKSSNSTADILNAGADDVFSRPFKGVEVAARINSVNRRTHGHVSPSVTVGDIVAYLDGRDPEVHGERMELTGREHSIFNYLALNAGRVITKDALYESVYGMKDTPPYDKVIDVYICKLRKKIRERTGNTYIETVYGRGYMFQAPDTGEEAPSVSDVAANIEQGQQAASFVGR</sequence>
<dbReference type="Gene3D" id="1.10.10.10">
    <property type="entry name" value="Winged helix-like DNA-binding domain superfamily/Winged helix DNA-binding domain"/>
    <property type="match status" value="1"/>
</dbReference>
<dbReference type="GO" id="GO:0005829">
    <property type="term" value="C:cytosol"/>
    <property type="evidence" value="ECO:0007669"/>
    <property type="project" value="TreeGrafter"/>
</dbReference>
<keyword evidence="4 6" id="KW-0238">DNA-binding</keyword>
<evidence type="ECO:0000256" key="1">
    <source>
        <dbReference type="ARBA" id="ARBA00022553"/>
    </source>
</evidence>
<evidence type="ECO:0000256" key="3">
    <source>
        <dbReference type="ARBA" id="ARBA00023015"/>
    </source>
</evidence>
<organism evidence="8 9">
    <name type="scientific">Salipiger mucosus DSM 16094</name>
    <dbReference type="NCBI Taxonomy" id="1123237"/>
    <lineage>
        <taxon>Bacteria</taxon>
        <taxon>Pseudomonadati</taxon>
        <taxon>Pseudomonadota</taxon>
        <taxon>Alphaproteobacteria</taxon>
        <taxon>Rhodobacterales</taxon>
        <taxon>Roseobacteraceae</taxon>
        <taxon>Salipiger</taxon>
    </lineage>
</organism>
<dbReference type="InterPro" id="IPR016032">
    <property type="entry name" value="Sig_transdc_resp-reg_C-effctor"/>
</dbReference>
<evidence type="ECO:0000256" key="5">
    <source>
        <dbReference type="ARBA" id="ARBA00023163"/>
    </source>
</evidence>
<dbReference type="RefSeq" id="WP_020040026.1">
    <property type="nucleotide sequence ID" value="NZ_KE557281.1"/>
</dbReference>
<dbReference type="GO" id="GO:0032993">
    <property type="term" value="C:protein-DNA complex"/>
    <property type="evidence" value="ECO:0007669"/>
    <property type="project" value="TreeGrafter"/>
</dbReference>
<dbReference type="GO" id="GO:0000976">
    <property type="term" value="F:transcription cis-regulatory region binding"/>
    <property type="evidence" value="ECO:0007669"/>
    <property type="project" value="TreeGrafter"/>
</dbReference>
<dbReference type="PANTHER" id="PTHR48111">
    <property type="entry name" value="REGULATOR OF RPOS"/>
    <property type="match status" value="1"/>
</dbReference>
<dbReference type="GO" id="GO:0000156">
    <property type="term" value="F:phosphorelay response regulator activity"/>
    <property type="evidence" value="ECO:0007669"/>
    <property type="project" value="TreeGrafter"/>
</dbReference>